<evidence type="ECO:0000313" key="9">
    <source>
        <dbReference type="EMBL" id="AZI56147.1"/>
    </source>
</evidence>
<dbReference type="GO" id="GO:0009279">
    <property type="term" value="C:cell outer membrane"/>
    <property type="evidence" value="ECO:0007669"/>
    <property type="project" value="UniProtKB-SubCell"/>
</dbReference>
<dbReference type="InterPro" id="IPR033985">
    <property type="entry name" value="SusD-like_N"/>
</dbReference>
<reference evidence="10" key="1">
    <citation type="submission" date="2018-11" db="EMBL/GenBank/DDBJ databases">
        <title>Proposal to divide the Flavobacteriaceae and reorganize its genera based on Amino Acid Identity values calculated from whole genome sequences.</title>
        <authorList>
            <person name="Nicholson A.C."/>
            <person name="Gulvik C.A."/>
            <person name="Whitney A.M."/>
            <person name="Sheth M."/>
            <person name="Batra D."/>
            <person name="Pryor J."/>
            <person name="Bernardet J.-F."/>
            <person name="Hugo C."/>
            <person name="Kampfer P."/>
            <person name="Newman J.D."/>
            <person name="McQuiston J.R."/>
        </authorList>
    </citation>
    <scope>NUCLEOTIDE SEQUENCE [LARGE SCALE GENOMIC DNA]</scope>
    <source>
        <strain evidence="10">H6466</strain>
    </source>
</reference>
<dbReference type="InterPro" id="IPR012944">
    <property type="entry name" value="SusD_RagB_dom"/>
</dbReference>
<dbReference type="Gene3D" id="1.25.40.390">
    <property type="match status" value="1"/>
</dbReference>
<evidence type="ECO:0000259" key="8">
    <source>
        <dbReference type="Pfam" id="PF14322"/>
    </source>
</evidence>
<feature type="domain" description="RagB/SusD" evidence="7">
    <location>
        <begin position="311"/>
        <end position="435"/>
    </location>
</feature>
<proteinExistence type="inferred from homology"/>
<evidence type="ECO:0000256" key="2">
    <source>
        <dbReference type="ARBA" id="ARBA00006275"/>
    </source>
</evidence>
<feature type="signal peptide" evidence="6">
    <location>
        <begin position="1"/>
        <end position="20"/>
    </location>
</feature>
<evidence type="ECO:0000259" key="7">
    <source>
        <dbReference type="Pfam" id="PF07980"/>
    </source>
</evidence>
<comment type="subcellular location">
    <subcellularLocation>
        <location evidence="1">Cell outer membrane</location>
    </subcellularLocation>
</comment>
<gene>
    <name evidence="9" type="ORF">EIB75_13155</name>
</gene>
<dbReference type="RefSeq" id="WP_124986929.1">
    <property type="nucleotide sequence ID" value="NZ_CP034160.1"/>
</dbReference>
<dbReference type="KEGG" id="eva:EIB75_13155"/>
<evidence type="ECO:0000313" key="10">
    <source>
        <dbReference type="Proteomes" id="UP000272316"/>
    </source>
</evidence>
<feature type="chain" id="PRO_5018233225" evidence="6">
    <location>
        <begin position="21"/>
        <end position="455"/>
    </location>
</feature>
<dbReference type="CDD" id="cd08977">
    <property type="entry name" value="SusD"/>
    <property type="match status" value="1"/>
</dbReference>
<comment type="similarity">
    <text evidence="2">Belongs to the SusD family.</text>
</comment>
<dbReference type="Pfam" id="PF14322">
    <property type="entry name" value="SusD-like_3"/>
    <property type="match status" value="1"/>
</dbReference>
<dbReference type="EMBL" id="CP034160">
    <property type="protein sequence ID" value="AZI56147.1"/>
    <property type="molecule type" value="Genomic_DNA"/>
</dbReference>
<dbReference type="InterPro" id="IPR011990">
    <property type="entry name" value="TPR-like_helical_dom_sf"/>
</dbReference>
<dbReference type="Proteomes" id="UP000272316">
    <property type="component" value="Chromosome"/>
</dbReference>
<name>A0A3G8ZHM2_9FLAO</name>
<keyword evidence="5" id="KW-0998">Cell outer membrane</keyword>
<evidence type="ECO:0000256" key="6">
    <source>
        <dbReference type="SAM" id="SignalP"/>
    </source>
</evidence>
<dbReference type="Pfam" id="PF07980">
    <property type="entry name" value="SusD_RagB"/>
    <property type="match status" value="1"/>
</dbReference>
<protein>
    <submittedName>
        <fullName evidence="9">RagB/SusD family nutrient uptake outer membrane protein</fullName>
    </submittedName>
</protein>
<keyword evidence="4" id="KW-0472">Membrane</keyword>
<evidence type="ECO:0000256" key="1">
    <source>
        <dbReference type="ARBA" id="ARBA00004442"/>
    </source>
</evidence>
<organism evidence="9 10">
    <name type="scientific">Epilithonimonas vandammei</name>
    <dbReference type="NCBI Taxonomy" id="2487072"/>
    <lineage>
        <taxon>Bacteria</taxon>
        <taxon>Pseudomonadati</taxon>
        <taxon>Bacteroidota</taxon>
        <taxon>Flavobacteriia</taxon>
        <taxon>Flavobacteriales</taxon>
        <taxon>Weeksellaceae</taxon>
        <taxon>Chryseobacterium group</taxon>
        <taxon>Epilithonimonas</taxon>
    </lineage>
</organism>
<keyword evidence="3 6" id="KW-0732">Signal</keyword>
<dbReference type="AlphaFoldDB" id="A0A3G8ZHM2"/>
<dbReference type="SUPFAM" id="SSF48452">
    <property type="entry name" value="TPR-like"/>
    <property type="match status" value="1"/>
</dbReference>
<evidence type="ECO:0000256" key="4">
    <source>
        <dbReference type="ARBA" id="ARBA00023136"/>
    </source>
</evidence>
<evidence type="ECO:0000256" key="5">
    <source>
        <dbReference type="ARBA" id="ARBA00023237"/>
    </source>
</evidence>
<sequence>MKKLVLIVICAILMGCNNFLEVDLPNDQLTADLVLKDDQLAKSAMAGVYRSLEEKGFLSGSSTGGGGYMGCYADELVSYQISTSNLTQLYSVTVNPQSNVVKTLWNDTYNQIYSINRIITGLSASQTLSTDVKNRLMGESYFLRAFLHFYLSQTFGDIPYVTSVDYLENSKISKTNSDQVLILAVEDLAKAENLLPEQSAPGLRIRPTKMAVYALEARIFLLQKDWDKAIISSSKVISQGSYVVETDLSKTFLKESKSSIWQLEPIKAGNNTREGAFYTILSAPPTQVSLTYNFVNSFFPQDQRKQKWIGSKNDSQQNAYYFASKYKQPSVTATTVEHSIILRVEELYLIRSEAYLKKQMLSQSLSDLNTIRTRTGLPIYNSNIPNEIMNEIINERRHELFTEFGHRFYDLKRLEKLDEVLYPVKPQWKTFYKNLPLPESEILLNPNLGPQNNGY</sequence>
<accession>A0A3G8ZHM2</accession>
<evidence type="ECO:0000256" key="3">
    <source>
        <dbReference type="ARBA" id="ARBA00022729"/>
    </source>
</evidence>
<feature type="domain" description="SusD-like N-terminal" evidence="8">
    <location>
        <begin position="80"/>
        <end position="221"/>
    </location>
</feature>
<dbReference type="PROSITE" id="PS51257">
    <property type="entry name" value="PROKAR_LIPOPROTEIN"/>
    <property type="match status" value="1"/>
</dbReference>